<protein>
    <submittedName>
        <fullName evidence="2">Uncharacterized protein</fullName>
    </submittedName>
</protein>
<evidence type="ECO:0000313" key="2">
    <source>
        <dbReference type="EMBL" id="GIY99453.1"/>
    </source>
</evidence>
<dbReference type="Proteomes" id="UP001054945">
    <property type="component" value="Unassembled WGS sequence"/>
</dbReference>
<evidence type="ECO:0000256" key="1">
    <source>
        <dbReference type="SAM" id="MobiDB-lite"/>
    </source>
</evidence>
<dbReference type="AlphaFoldDB" id="A0AAV4XZZ1"/>
<gene>
    <name evidence="2" type="ORF">CEXT_334121</name>
</gene>
<name>A0AAV4XZZ1_CAEEX</name>
<keyword evidence="3" id="KW-1185">Reference proteome</keyword>
<comment type="caution">
    <text evidence="2">The sequence shown here is derived from an EMBL/GenBank/DDBJ whole genome shotgun (WGS) entry which is preliminary data.</text>
</comment>
<proteinExistence type="predicted"/>
<evidence type="ECO:0000313" key="3">
    <source>
        <dbReference type="Proteomes" id="UP001054945"/>
    </source>
</evidence>
<dbReference type="EMBL" id="BPLR01018421">
    <property type="protein sequence ID" value="GIY99453.1"/>
    <property type="molecule type" value="Genomic_DNA"/>
</dbReference>
<sequence>MSSPGMGVDSPTITLNPCCRVSATSRVRKKRNTTRTRTLRIHCRLSLTTHRPNGKGAKGRQPLSRNSSYADAERRGTRHSCPPPFPLLLPNLLEPPPPYHPPLPHLKCTTAVVPTHLSNERRLEKTLRGIWGRGEGVGGRAPHKGFA</sequence>
<reference evidence="2 3" key="1">
    <citation type="submission" date="2021-06" db="EMBL/GenBank/DDBJ databases">
        <title>Caerostris extrusa draft genome.</title>
        <authorList>
            <person name="Kono N."/>
            <person name="Arakawa K."/>
        </authorList>
    </citation>
    <scope>NUCLEOTIDE SEQUENCE [LARGE SCALE GENOMIC DNA]</scope>
</reference>
<feature type="region of interest" description="Disordered" evidence="1">
    <location>
        <begin position="47"/>
        <end position="83"/>
    </location>
</feature>
<accession>A0AAV4XZZ1</accession>
<organism evidence="2 3">
    <name type="scientific">Caerostris extrusa</name>
    <name type="common">Bark spider</name>
    <name type="synonym">Caerostris bankana</name>
    <dbReference type="NCBI Taxonomy" id="172846"/>
    <lineage>
        <taxon>Eukaryota</taxon>
        <taxon>Metazoa</taxon>
        <taxon>Ecdysozoa</taxon>
        <taxon>Arthropoda</taxon>
        <taxon>Chelicerata</taxon>
        <taxon>Arachnida</taxon>
        <taxon>Araneae</taxon>
        <taxon>Araneomorphae</taxon>
        <taxon>Entelegynae</taxon>
        <taxon>Araneoidea</taxon>
        <taxon>Araneidae</taxon>
        <taxon>Caerostris</taxon>
    </lineage>
</organism>